<dbReference type="AlphaFoldDB" id="I3SHX8"/>
<protein>
    <submittedName>
        <fullName evidence="1">Uncharacterized protein</fullName>
    </submittedName>
</protein>
<sequence length="77" mass="8691">MFPNRLQTLNTLVSQGRPIGTSHISSHENPIFVLDSNHRGSSHIRVQCSLCRTHDLSNEQSRGTRLGCENYEIGMVR</sequence>
<proteinExistence type="evidence at transcript level"/>
<dbReference type="EMBL" id="BT140075">
    <property type="protein sequence ID" value="AFK39870.1"/>
    <property type="molecule type" value="mRNA"/>
</dbReference>
<accession>I3SHX8</accession>
<reference evidence="1" key="1">
    <citation type="submission" date="2012-05" db="EMBL/GenBank/DDBJ databases">
        <authorList>
            <person name="Krishnakumar V."/>
            <person name="Cheung F."/>
            <person name="Xiao Y."/>
            <person name="Chan A."/>
            <person name="Moskal W.A."/>
            <person name="Town C.D."/>
        </authorList>
    </citation>
    <scope>NUCLEOTIDE SEQUENCE</scope>
</reference>
<organism evidence="1">
    <name type="scientific">Lotus japonicus</name>
    <name type="common">Lotus corniculatus var. japonicus</name>
    <dbReference type="NCBI Taxonomy" id="34305"/>
    <lineage>
        <taxon>Eukaryota</taxon>
        <taxon>Viridiplantae</taxon>
        <taxon>Streptophyta</taxon>
        <taxon>Embryophyta</taxon>
        <taxon>Tracheophyta</taxon>
        <taxon>Spermatophyta</taxon>
        <taxon>Magnoliopsida</taxon>
        <taxon>eudicotyledons</taxon>
        <taxon>Gunneridae</taxon>
        <taxon>Pentapetalae</taxon>
        <taxon>rosids</taxon>
        <taxon>fabids</taxon>
        <taxon>Fabales</taxon>
        <taxon>Fabaceae</taxon>
        <taxon>Papilionoideae</taxon>
        <taxon>50 kb inversion clade</taxon>
        <taxon>NPAAA clade</taxon>
        <taxon>Hologalegina</taxon>
        <taxon>robinioid clade</taxon>
        <taxon>Loteae</taxon>
        <taxon>Lotus</taxon>
    </lineage>
</organism>
<name>I3SHX8_LOTJA</name>
<evidence type="ECO:0000313" key="1">
    <source>
        <dbReference type="EMBL" id="AFK39870.1"/>
    </source>
</evidence>